<name>A0A2K8YY34_9BACT</name>
<dbReference type="RefSeq" id="WP_100988263.1">
    <property type="nucleotide sequence ID" value="NZ_CP025096.1"/>
</dbReference>
<dbReference type="Gene3D" id="1.20.910.10">
    <property type="entry name" value="Heme oxygenase-like"/>
    <property type="match status" value="1"/>
</dbReference>
<dbReference type="InterPro" id="IPR016053">
    <property type="entry name" value="Haem_Oase-like"/>
</dbReference>
<evidence type="ECO:0000313" key="2">
    <source>
        <dbReference type="Proteomes" id="UP000232883"/>
    </source>
</evidence>
<dbReference type="EMBL" id="CP025096">
    <property type="protein sequence ID" value="AUD02546.1"/>
    <property type="molecule type" value="Genomic_DNA"/>
</dbReference>
<dbReference type="GO" id="GO:0004392">
    <property type="term" value="F:heme oxygenase (decyclizing) activity"/>
    <property type="evidence" value="ECO:0007669"/>
    <property type="project" value="InterPro"/>
</dbReference>
<dbReference type="CDD" id="cd19166">
    <property type="entry name" value="HemeO-bac"/>
    <property type="match status" value="1"/>
</dbReference>
<accession>A0A2K8YY34</accession>
<organism evidence="1 2">
    <name type="scientific">Spirosoma pollinicola</name>
    <dbReference type="NCBI Taxonomy" id="2057025"/>
    <lineage>
        <taxon>Bacteria</taxon>
        <taxon>Pseudomonadati</taxon>
        <taxon>Bacteroidota</taxon>
        <taxon>Cytophagia</taxon>
        <taxon>Cytophagales</taxon>
        <taxon>Cytophagaceae</taxon>
        <taxon>Spirosoma</taxon>
    </lineage>
</organism>
<dbReference type="Proteomes" id="UP000232883">
    <property type="component" value="Chromosome"/>
</dbReference>
<evidence type="ECO:0000313" key="1">
    <source>
        <dbReference type="EMBL" id="AUD02546.1"/>
    </source>
</evidence>
<gene>
    <name evidence="1" type="ORF">CWM47_12315</name>
</gene>
<keyword evidence="2" id="KW-1185">Reference proteome</keyword>
<dbReference type="OrthoDB" id="114943at2"/>
<dbReference type="Pfam" id="PF01126">
    <property type="entry name" value="Heme_oxygenase"/>
    <property type="match status" value="1"/>
</dbReference>
<reference evidence="1 2" key="1">
    <citation type="submission" date="2017-11" db="EMBL/GenBank/DDBJ databases">
        <title>Taxonomic description and genome sequences of Spirosoma HA7 sp. nov., isolated from pollen microhabitat of Corylus avellana.</title>
        <authorList>
            <person name="Ambika Manirajan B."/>
            <person name="Suarez C."/>
            <person name="Ratering S."/>
            <person name="Geissler-Plaum R."/>
            <person name="Cardinale M."/>
            <person name="Sylvia S."/>
        </authorList>
    </citation>
    <scope>NUCLEOTIDE SEQUENCE [LARGE SCALE GENOMIC DNA]</scope>
    <source>
        <strain evidence="1 2">HA7</strain>
    </source>
</reference>
<dbReference type="GO" id="GO:0006788">
    <property type="term" value="P:heme oxidation"/>
    <property type="evidence" value="ECO:0007669"/>
    <property type="project" value="InterPro"/>
</dbReference>
<dbReference type="InterPro" id="IPR016084">
    <property type="entry name" value="Haem_Oase-like_multi-hlx"/>
</dbReference>
<dbReference type="SUPFAM" id="SSF48613">
    <property type="entry name" value="Heme oxygenase-like"/>
    <property type="match status" value="1"/>
</dbReference>
<protein>
    <submittedName>
        <fullName evidence="1">Heme oxygenase</fullName>
    </submittedName>
</protein>
<dbReference type="AlphaFoldDB" id="A0A2K8YY34"/>
<dbReference type="KEGG" id="spir:CWM47_12315"/>
<sequence length="196" mass="22040">MSDLLSRLRQETRPLHEETEQLFYTEALRNGTLSPIDYTHLLRTHLVFHQALETAIDSHADFFQDYEPEIRRKTSWLVADLAYLQATLPAPMPELFADWSPVALLGATYVGEGSMLGGTIIGRLLQQNEAIQPLLTHARFYQGYGPATGSNWKNFGTFLTQKGTPFADDVVASAGRAFALYQRVLLQNQPEISQIN</sequence>
<proteinExistence type="predicted"/>